<feature type="region of interest" description="Disordered" evidence="1">
    <location>
        <begin position="1"/>
        <end position="98"/>
    </location>
</feature>
<proteinExistence type="predicted"/>
<dbReference type="AlphaFoldDB" id="A0ABD1GM20"/>
<sequence>MVETCGSGKAVTDGKVSERPPGKKKILPKKNPQKENEVGLKGTASKVTTDESNCPEKIMEAVVHDKTPSNTNEKGLHISKPTSSDPEGEPSTDMLNKGSLEMSCHYKVQHPNLLMLGAKKDQNELSEKGISSCADTENKCDTKNVKVGVKKPLSLNAFHALAANKKSKSTTTSKLTVDEVMVEASKKGHCGPSGGNINKETTKYVSSEQDSTGDVVKDTMTKDCSTIVEDRVVVESSDKGPSVVSGIKRPWEDVIHNTGTSPSKTKEKKCKGKVVLKHVKGKEKDVPNDSNVIAGKPQ</sequence>
<keyword evidence="3" id="KW-1185">Reference proteome</keyword>
<protein>
    <submittedName>
        <fullName evidence="2">Uncharacterized protein</fullName>
    </submittedName>
</protein>
<feature type="compositionally biased region" description="Polar residues" evidence="1">
    <location>
        <begin position="195"/>
        <end position="212"/>
    </location>
</feature>
<evidence type="ECO:0000256" key="1">
    <source>
        <dbReference type="SAM" id="MobiDB-lite"/>
    </source>
</evidence>
<dbReference type="EMBL" id="JBEAFC010000008">
    <property type="protein sequence ID" value="KAL1545175.1"/>
    <property type="molecule type" value="Genomic_DNA"/>
</dbReference>
<feature type="compositionally biased region" description="Basic and acidic residues" evidence="1">
    <location>
        <begin position="57"/>
        <end position="67"/>
    </location>
</feature>
<name>A0ABD1GM20_SALDI</name>
<dbReference type="Proteomes" id="UP001567538">
    <property type="component" value="Unassembled WGS sequence"/>
</dbReference>
<accession>A0ABD1GM20</accession>
<gene>
    <name evidence="2" type="ORF">AAHA92_21927</name>
</gene>
<evidence type="ECO:0000313" key="2">
    <source>
        <dbReference type="EMBL" id="KAL1545175.1"/>
    </source>
</evidence>
<comment type="caution">
    <text evidence="2">The sequence shown here is derived from an EMBL/GenBank/DDBJ whole genome shotgun (WGS) entry which is preliminary data.</text>
</comment>
<feature type="region of interest" description="Disordered" evidence="1">
    <location>
        <begin position="186"/>
        <end position="217"/>
    </location>
</feature>
<evidence type="ECO:0000313" key="3">
    <source>
        <dbReference type="Proteomes" id="UP001567538"/>
    </source>
</evidence>
<organism evidence="2 3">
    <name type="scientific">Salvia divinorum</name>
    <name type="common">Maria pastora</name>
    <name type="synonym">Diviner's sage</name>
    <dbReference type="NCBI Taxonomy" id="28513"/>
    <lineage>
        <taxon>Eukaryota</taxon>
        <taxon>Viridiplantae</taxon>
        <taxon>Streptophyta</taxon>
        <taxon>Embryophyta</taxon>
        <taxon>Tracheophyta</taxon>
        <taxon>Spermatophyta</taxon>
        <taxon>Magnoliopsida</taxon>
        <taxon>eudicotyledons</taxon>
        <taxon>Gunneridae</taxon>
        <taxon>Pentapetalae</taxon>
        <taxon>asterids</taxon>
        <taxon>lamiids</taxon>
        <taxon>Lamiales</taxon>
        <taxon>Lamiaceae</taxon>
        <taxon>Nepetoideae</taxon>
        <taxon>Mentheae</taxon>
        <taxon>Salviinae</taxon>
        <taxon>Salvia</taxon>
        <taxon>Salvia subgen. Calosphace</taxon>
    </lineage>
</organism>
<reference evidence="2 3" key="1">
    <citation type="submission" date="2024-06" db="EMBL/GenBank/DDBJ databases">
        <title>A chromosome level genome sequence of Diviner's sage (Salvia divinorum).</title>
        <authorList>
            <person name="Ford S.A."/>
            <person name="Ro D.-K."/>
            <person name="Ness R.W."/>
            <person name="Phillips M.A."/>
        </authorList>
    </citation>
    <scope>NUCLEOTIDE SEQUENCE [LARGE SCALE GENOMIC DNA]</scope>
    <source>
        <strain evidence="2">SAF-2024a</strain>
        <tissue evidence="2">Leaf</tissue>
    </source>
</reference>